<dbReference type="Gene3D" id="3.40.50.150">
    <property type="entry name" value="Vaccinia Virus protein VP39"/>
    <property type="match status" value="1"/>
</dbReference>
<keyword evidence="8" id="KW-1185">Reference proteome</keyword>
<dbReference type="Pfam" id="PF01555">
    <property type="entry name" value="N6_N4_Mtase"/>
    <property type="match status" value="1"/>
</dbReference>
<evidence type="ECO:0000256" key="1">
    <source>
        <dbReference type="ARBA" id="ARBA00006594"/>
    </source>
</evidence>
<dbReference type="PANTHER" id="PTHR13370">
    <property type="entry name" value="RNA METHYLASE-RELATED"/>
    <property type="match status" value="1"/>
</dbReference>
<sequence length="295" mass="34376">MNSKNYKRKSFCLIHEQKNGTLFQGDSTEWLRSLASESAVLIFADPPYNIKKADWDKFENQEKYIRWSMQWIKEASRILTKTGTLYICGFTEILADLKHPSMRYFKGCRWLIWHYKNKANLGKDWGRSHESILHLRKARKFTFNIDDVRIPYGKHTLKYPSHPQAVTSQYGNNGKRKDIWTPHPKGAKPKDVIEIPTTCNGMGEKTPHPTQKPEELLRKLVLASSDEGDVVLDPFSGSGTTLVVAEQLGRKWMGCELESKYNEWAISRLENVVRKNKDAWIEFDKKNEERRNSIR</sequence>
<feature type="domain" description="DNA methylase N-4/N-6" evidence="6">
    <location>
        <begin position="41"/>
        <end position="264"/>
    </location>
</feature>
<dbReference type="InterPro" id="IPR002052">
    <property type="entry name" value="DNA_methylase_N6_adenine_CS"/>
</dbReference>
<evidence type="ECO:0000256" key="5">
    <source>
        <dbReference type="SAM" id="MobiDB-lite"/>
    </source>
</evidence>
<accession>A0A975GTS2</accession>
<dbReference type="PANTHER" id="PTHR13370:SF24">
    <property type="entry name" value="TYPE III RESTRICTION-MODIFICATION ENZYME STYLTI MOD SUBUNIT"/>
    <property type="match status" value="1"/>
</dbReference>
<reference evidence="7" key="1">
    <citation type="journal article" date="2021" name="Microb. Physiol.">
        <title>Proteogenomic Insights into the Physiology of Marine, Sulfate-Reducing, Filamentous Desulfonema limicola and Desulfonema magnum.</title>
        <authorList>
            <person name="Schnaars V."/>
            <person name="Wohlbrand L."/>
            <person name="Scheve S."/>
            <person name="Hinrichs C."/>
            <person name="Reinhardt R."/>
            <person name="Rabus R."/>
        </authorList>
    </citation>
    <scope>NUCLEOTIDE SEQUENCE</scope>
    <source>
        <strain evidence="7">4be13</strain>
    </source>
</reference>
<organism evidence="7 8">
    <name type="scientific">Desulfonema magnum</name>
    <dbReference type="NCBI Taxonomy" id="45655"/>
    <lineage>
        <taxon>Bacteria</taxon>
        <taxon>Pseudomonadati</taxon>
        <taxon>Thermodesulfobacteriota</taxon>
        <taxon>Desulfobacteria</taxon>
        <taxon>Desulfobacterales</taxon>
        <taxon>Desulfococcaceae</taxon>
        <taxon>Desulfonema</taxon>
    </lineage>
</organism>
<evidence type="ECO:0000313" key="7">
    <source>
        <dbReference type="EMBL" id="QTA92428.1"/>
    </source>
</evidence>
<dbReference type="PROSITE" id="PS00092">
    <property type="entry name" value="N6_MTASE"/>
    <property type="match status" value="1"/>
</dbReference>
<evidence type="ECO:0000313" key="8">
    <source>
        <dbReference type="Proteomes" id="UP000663722"/>
    </source>
</evidence>
<keyword evidence="3" id="KW-0808">Transferase</keyword>
<protein>
    <recommendedName>
        <fullName evidence="4">Methyltransferase</fullName>
        <ecNumber evidence="4">2.1.1.-</ecNumber>
    </recommendedName>
</protein>
<dbReference type="InterPro" id="IPR001091">
    <property type="entry name" value="RM_Methyltransferase"/>
</dbReference>
<evidence type="ECO:0000259" key="6">
    <source>
        <dbReference type="Pfam" id="PF01555"/>
    </source>
</evidence>
<dbReference type="KEGG" id="dmm:dnm_085080"/>
<proteinExistence type="inferred from homology"/>
<dbReference type="EC" id="2.1.1.-" evidence="4"/>
<comment type="similarity">
    <text evidence="1 4">Belongs to the N(4)/N(6)-methyltransferase family.</text>
</comment>
<dbReference type="GO" id="GO:0032259">
    <property type="term" value="P:methylation"/>
    <property type="evidence" value="ECO:0007669"/>
    <property type="project" value="UniProtKB-KW"/>
</dbReference>
<dbReference type="AlphaFoldDB" id="A0A975GTS2"/>
<dbReference type="EMBL" id="CP061800">
    <property type="protein sequence ID" value="QTA92428.1"/>
    <property type="molecule type" value="Genomic_DNA"/>
</dbReference>
<dbReference type="InterPro" id="IPR029063">
    <property type="entry name" value="SAM-dependent_MTases_sf"/>
</dbReference>
<name>A0A975GTS2_9BACT</name>
<gene>
    <name evidence="7" type="ORF">dnm_085080</name>
</gene>
<dbReference type="REBASE" id="469365">
    <property type="entry name" value="M.Dma2077ORF85080P"/>
</dbReference>
<evidence type="ECO:0000256" key="4">
    <source>
        <dbReference type="RuleBase" id="RU362026"/>
    </source>
</evidence>
<dbReference type="Proteomes" id="UP000663722">
    <property type="component" value="Chromosome"/>
</dbReference>
<feature type="region of interest" description="Disordered" evidence="5">
    <location>
        <begin position="163"/>
        <end position="191"/>
    </location>
</feature>
<dbReference type="InterPro" id="IPR002941">
    <property type="entry name" value="DNA_methylase_N4/N6"/>
</dbReference>
<evidence type="ECO:0000256" key="2">
    <source>
        <dbReference type="ARBA" id="ARBA00022603"/>
    </source>
</evidence>
<dbReference type="SUPFAM" id="SSF53335">
    <property type="entry name" value="S-adenosyl-L-methionine-dependent methyltransferases"/>
    <property type="match status" value="1"/>
</dbReference>
<dbReference type="PRINTS" id="PR00508">
    <property type="entry name" value="S21N4MTFRASE"/>
</dbReference>
<keyword evidence="2 7" id="KW-0489">Methyltransferase</keyword>
<dbReference type="RefSeq" id="WP_207679795.1">
    <property type="nucleotide sequence ID" value="NZ_CP061800.1"/>
</dbReference>
<dbReference type="GO" id="GO:0005737">
    <property type="term" value="C:cytoplasm"/>
    <property type="evidence" value="ECO:0007669"/>
    <property type="project" value="TreeGrafter"/>
</dbReference>
<dbReference type="GO" id="GO:0008170">
    <property type="term" value="F:N-methyltransferase activity"/>
    <property type="evidence" value="ECO:0007669"/>
    <property type="project" value="InterPro"/>
</dbReference>
<evidence type="ECO:0000256" key="3">
    <source>
        <dbReference type="ARBA" id="ARBA00022679"/>
    </source>
</evidence>
<dbReference type="GO" id="GO:0003677">
    <property type="term" value="F:DNA binding"/>
    <property type="evidence" value="ECO:0007669"/>
    <property type="project" value="InterPro"/>
</dbReference>